<dbReference type="Pfam" id="PF03133">
    <property type="entry name" value="TTL"/>
    <property type="match status" value="3"/>
</dbReference>
<keyword evidence="2" id="KW-0547">Nucleotide-binding</keyword>
<dbReference type="Proteomes" id="UP001470230">
    <property type="component" value="Unassembled WGS sequence"/>
</dbReference>
<keyword evidence="6" id="KW-1185">Reference proteome</keyword>
<evidence type="ECO:0000256" key="4">
    <source>
        <dbReference type="SAM" id="MobiDB-lite"/>
    </source>
</evidence>
<accession>A0ABR2L230</accession>
<evidence type="ECO:0000313" key="6">
    <source>
        <dbReference type="Proteomes" id="UP001470230"/>
    </source>
</evidence>
<evidence type="ECO:0000256" key="3">
    <source>
        <dbReference type="ARBA" id="ARBA00022840"/>
    </source>
</evidence>
<dbReference type="SUPFAM" id="SSF56059">
    <property type="entry name" value="Glutathione synthetase ATP-binding domain-like"/>
    <property type="match status" value="1"/>
</dbReference>
<proteinExistence type="predicted"/>
<keyword evidence="3" id="KW-0067">ATP-binding</keyword>
<evidence type="ECO:0000256" key="1">
    <source>
        <dbReference type="ARBA" id="ARBA00022598"/>
    </source>
</evidence>
<name>A0ABR2L230_9EUKA</name>
<feature type="region of interest" description="Disordered" evidence="4">
    <location>
        <begin position="356"/>
        <end position="433"/>
    </location>
</feature>
<dbReference type="InterPro" id="IPR004344">
    <property type="entry name" value="TTL/TTLL_fam"/>
</dbReference>
<dbReference type="Gene3D" id="3.30.470.20">
    <property type="entry name" value="ATP-grasp fold, B domain"/>
    <property type="match status" value="2"/>
</dbReference>
<organism evidence="5 6">
    <name type="scientific">Tritrichomonas musculus</name>
    <dbReference type="NCBI Taxonomy" id="1915356"/>
    <lineage>
        <taxon>Eukaryota</taxon>
        <taxon>Metamonada</taxon>
        <taxon>Parabasalia</taxon>
        <taxon>Tritrichomonadida</taxon>
        <taxon>Tritrichomonadidae</taxon>
        <taxon>Tritrichomonas</taxon>
    </lineage>
</organism>
<gene>
    <name evidence="5" type="ORF">M9Y10_015359</name>
</gene>
<reference evidence="5 6" key="1">
    <citation type="submission" date="2024-04" db="EMBL/GenBank/DDBJ databases">
        <title>Tritrichomonas musculus Genome.</title>
        <authorList>
            <person name="Alves-Ferreira E."/>
            <person name="Grigg M."/>
            <person name="Lorenzi H."/>
            <person name="Galac M."/>
        </authorList>
    </citation>
    <scope>NUCLEOTIDE SEQUENCE [LARGE SCALE GENOMIC DNA]</scope>
    <source>
        <strain evidence="5 6">EAF2021</strain>
    </source>
</reference>
<feature type="compositionally biased region" description="Basic and acidic residues" evidence="4">
    <location>
        <begin position="412"/>
        <end position="433"/>
    </location>
</feature>
<feature type="region of interest" description="Disordered" evidence="4">
    <location>
        <begin position="141"/>
        <end position="176"/>
    </location>
</feature>
<dbReference type="PROSITE" id="PS51221">
    <property type="entry name" value="TTL"/>
    <property type="match status" value="1"/>
</dbReference>
<keyword evidence="1" id="KW-0436">Ligase</keyword>
<protein>
    <submittedName>
        <fullName evidence="5">Positive regulation of cilium movement</fullName>
    </submittedName>
</protein>
<dbReference type="PANTHER" id="PTHR12241:SF154">
    <property type="entry name" value="TUBULIN POLYGLUTAMYLASE TTLL11"/>
    <property type="match status" value="1"/>
</dbReference>
<evidence type="ECO:0000313" key="5">
    <source>
        <dbReference type="EMBL" id="KAK8897413.1"/>
    </source>
</evidence>
<feature type="compositionally biased region" description="Basic and acidic residues" evidence="4">
    <location>
        <begin position="141"/>
        <end position="156"/>
    </location>
</feature>
<comment type="caution">
    <text evidence="5">The sequence shown here is derived from an EMBL/GenBank/DDBJ whole genome shotgun (WGS) entry which is preliminary data.</text>
</comment>
<feature type="compositionally biased region" description="Polar residues" evidence="4">
    <location>
        <begin position="396"/>
        <end position="409"/>
    </location>
</feature>
<sequence length="680" mass="77742">MNPKNVSIDIRRCRCHAYHDVLESMGFIMAPDNPNANIVWWDGSIPLEEFNSIKQEQHVNKIPGMDYLCYKSVLFNSLNQMQRLYPTYYDFFPKTYLLPQQFQEFQKEHQKSIARSESNYLRSKSRHPTYLKIRYNKIKPSKSEEKDIKDDKEKDQNNASIETSKSTPQSDLPSIILSDEPEQPTWIVKPRSGCCGSGIRLIQNSFDLAHDSTPSIVQKYVHPFLIEGHKFDFRFYLLITNLQPLSLFIYNEGIARFCTEKYEPPTRKNLNDKFIHITNTAINVENKNIKKDEFEFTRLASDVLKSIGQIDSEKGGEVLWSKIKQISILTILALYPEIMSSVKNVCGEFLLDEVEKSNPDSESNSNKKKVTLVSTNTHSNDRVVIPPSRRAVRKPSVNQTDPIQTSPSENSEEAKIVKEPPQKVREPSNSEKRNSYDRLFVKNEMTVSKNPTHRFFHLLGIDIMIDENCEPILLELNDNPSMKITFEIEKKLKKQLLTDELSIVTLDGSQAPIEAIEKGGWIMIIPPQQQPAEQNPVIERKDKQINSLIRSIQQRSMNIFGPSTNLVKKSKKLQPRTPSHKARYKAQLNSHPLNNSSTAPQNSIGSENLSKTEIKLNALVNEPDLISKKSSQKNHGVSMSVGTPVSKASRSIIHPKVKYSAAAEKTGKFRKTGVLRYYHQ</sequence>
<dbReference type="PANTHER" id="PTHR12241">
    <property type="entry name" value="TUBULIN POLYGLUTAMYLASE"/>
    <property type="match status" value="1"/>
</dbReference>
<feature type="compositionally biased region" description="Polar residues" evidence="4">
    <location>
        <begin position="157"/>
        <end position="172"/>
    </location>
</feature>
<dbReference type="EMBL" id="JAPFFF010000002">
    <property type="protein sequence ID" value="KAK8897413.1"/>
    <property type="molecule type" value="Genomic_DNA"/>
</dbReference>
<evidence type="ECO:0000256" key="2">
    <source>
        <dbReference type="ARBA" id="ARBA00022741"/>
    </source>
</evidence>